<sequence>MTSEAQPAGIRQSRYATLPAEQRELSGDPTMAWALVFSLQFLIVVEIAAVWAYRHVGPRRTWIVFLPLTLFAGLWVTGEIVRLLPNLL</sequence>
<reference evidence="2 3" key="1">
    <citation type="submission" date="2023-08" db="EMBL/GenBank/DDBJ databases">
        <title>Microbacterium psychrotolerans sp. nov., a psychrotolerant bacterium isolated from soil in Heilongjiang Province, China.</title>
        <authorList>
            <person name="An P."/>
            <person name="Zhao D."/>
            <person name="Xiang H."/>
        </authorList>
    </citation>
    <scope>NUCLEOTIDE SEQUENCE [LARGE SCALE GENOMIC DNA]</scope>
    <source>
        <strain evidence="2 3">QXD-8</strain>
    </source>
</reference>
<keyword evidence="1" id="KW-0812">Transmembrane</keyword>
<keyword evidence="1" id="KW-1133">Transmembrane helix</keyword>
<dbReference type="Proteomes" id="UP001235133">
    <property type="component" value="Unassembled WGS sequence"/>
</dbReference>
<comment type="caution">
    <text evidence="2">The sequence shown here is derived from an EMBL/GenBank/DDBJ whole genome shotgun (WGS) entry which is preliminary data.</text>
</comment>
<keyword evidence="3" id="KW-1185">Reference proteome</keyword>
<gene>
    <name evidence="2" type="ORF">Q9R08_16170</name>
</gene>
<evidence type="ECO:0000313" key="2">
    <source>
        <dbReference type="EMBL" id="MDQ7879530.1"/>
    </source>
</evidence>
<proteinExistence type="predicted"/>
<dbReference type="RefSeq" id="WP_308869176.1">
    <property type="nucleotide sequence ID" value="NZ_JAVFWO010000005.1"/>
</dbReference>
<dbReference type="EMBL" id="JAVFWO010000005">
    <property type="protein sequence ID" value="MDQ7879530.1"/>
    <property type="molecule type" value="Genomic_DNA"/>
</dbReference>
<name>A0ABU0Z4L9_9MICO</name>
<feature type="transmembrane region" description="Helical" evidence="1">
    <location>
        <begin position="31"/>
        <end position="53"/>
    </location>
</feature>
<feature type="transmembrane region" description="Helical" evidence="1">
    <location>
        <begin position="62"/>
        <end position="84"/>
    </location>
</feature>
<evidence type="ECO:0000256" key="1">
    <source>
        <dbReference type="SAM" id="Phobius"/>
    </source>
</evidence>
<organism evidence="2 3">
    <name type="scientific">Microbacterium psychrotolerans</name>
    <dbReference type="NCBI Taxonomy" id="3068321"/>
    <lineage>
        <taxon>Bacteria</taxon>
        <taxon>Bacillati</taxon>
        <taxon>Actinomycetota</taxon>
        <taxon>Actinomycetes</taxon>
        <taxon>Micrococcales</taxon>
        <taxon>Microbacteriaceae</taxon>
        <taxon>Microbacterium</taxon>
    </lineage>
</organism>
<evidence type="ECO:0008006" key="4">
    <source>
        <dbReference type="Google" id="ProtNLM"/>
    </source>
</evidence>
<evidence type="ECO:0000313" key="3">
    <source>
        <dbReference type="Proteomes" id="UP001235133"/>
    </source>
</evidence>
<accession>A0ABU0Z4L9</accession>
<keyword evidence="1" id="KW-0472">Membrane</keyword>
<protein>
    <recommendedName>
        <fullName evidence="4">Cardiolipin synthase N-terminal domain-containing protein</fullName>
    </recommendedName>
</protein>